<protein>
    <recommendedName>
        <fullName evidence="4">DUF4386 family protein</fullName>
    </recommendedName>
</protein>
<keyword evidence="1" id="KW-0812">Transmembrane</keyword>
<feature type="transmembrane region" description="Helical" evidence="1">
    <location>
        <begin position="74"/>
        <end position="98"/>
    </location>
</feature>
<feature type="transmembrane region" description="Helical" evidence="1">
    <location>
        <begin position="43"/>
        <end position="62"/>
    </location>
</feature>
<dbReference type="EMBL" id="CP056041">
    <property type="protein sequence ID" value="QKZ16459.1"/>
    <property type="molecule type" value="Genomic_DNA"/>
</dbReference>
<feature type="transmembrane region" description="Helical" evidence="1">
    <location>
        <begin position="153"/>
        <end position="171"/>
    </location>
</feature>
<feature type="transmembrane region" description="Helical" evidence="1">
    <location>
        <begin position="12"/>
        <end position="31"/>
    </location>
</feature>
<reference evidence="2 3" key="1">
    <citation type="submission" date="2020-06" db="EMBL/GenBank/DDBJ databases">
        <title>Genome mining for natural products.</title>
        <authorList>
            <person name="Zhang B."/>
            <person name="Shi J."/>
            <person name="Ge H."/>
        </authorList>
    </citation>
    <scope>NUCLEOTIDE SEQUENCE [LARGE SCALE GENOMIC DNA]</scope>
    <source>
        <strain evidence="2 3">NA02069</strain>
    </source>
</reference>
<evidence type="ECO:0000313" key="3">
    <source>
        <dbReference type="Proteomes" id="UP000509418"/>
    </source>
</evidence>
<evidence type="ECO:0008006" key="4">
    <source>
        <dbReference type="Google" id="ProtNLM"/>
    </source>
</evidence>
<sequence length="222" mass="23528">MNETFARRVTGLAGIGTAAALIVEVPLYFIYSGPPPDSNVLARLLIAIVALAFLIVFVTAFRELVKRVNPAYEWVGSMAFAGGLVYSTVTLVSSGLEAGAVIAADHSIDPTITVSGTYILYGSIGRLLLALFLASVGYAIARTNLLPRWTSRSAYALAGLNLLFVPSLFFGNTPANFYAANGWGTTALMGAILSYWLLALGISIYRSSTRSSVAAEATPVRH</sequence>
<feature type="transmembrane region" description="Helical" evidence="1">
    <location>
        <begin position="183"/>
        <end position="205"/>
    </location>
</feature>
<keyword evidence="3" id="KW-1185">Reference proteome</keyword>
<keyword evidence="1" id="KW-0472">Membrane</keyword>
<keyword evidence="1" id="KW-1133">Transmembrane helix</keyword>
<feature type="transmembrane region" description="Helical" evidence="1">
    <location>
        <begin position="118"/>
        <end position="141"/>
    </location>
</feature>
<gene>
    <name evidence="2" type="ORF">HUT05_03205</name>
</gene>
<organism evidence="2 3">
    <name type="scientific">Streptomyces chartreusis</name>
    <dbReference type="NCBI Taxonomy" id="1969"/>
    <lineage>
        <taxon>Bacteria</taxon>
        <taxon>Bacillati</taxon>
        <taxon>Actinomycetota</taxon>
        <taxon>Actinomycetes</taxon>
        <taxon>Kitasatosporales</taxon>
        <taxon>Streptomycetaceae</taxon>
        <taxon>Streptomyces</taxon>
    </lineage>
</organism>
<dbReference type="AlphaFoldDB" id="A0A7I0NTR6"/>
<accession>A0A7I0NTR6</accession>
<proteinExistence type="predicted"/>
<evidence type="ECO:0000256" key="1">
    <source>
        <dbReference type="SAM" id="Phobius"/>
    </source>
</evidence>
<dbReference type="RefSeq" id="WP_125524186.1">
    <property type="nucleotide sequence ID" value="NZ_CBDRGH010000003.1"/>
</dbReference>
<dbReference type="Proteomes" id="UP000509418">
    <property type="component" value="Chromosome"/>
</dbReference>
<evidence type="ECO:0000313" key="2">
    <source>
        <dbReference type="EMBL" id="QKZ16459.1"/>
    </source>
</evidence>
<name>A0A7I0NTR6_STRCX</name>